<organism evidence="1 2">
    <name type="scientific">Syntrophus gentianae</name>
    <dbReference type="NCBI Taxonomy" id="43775"/>
    <lineage>
        <taxon>Bacteria</taxon>
        <taxon>Pseudomonadati</taxon>
        <taxon>Thermodesulfobacteriota</taxon>
        <taxon>Syntrophia</taxon>
        <taxon>Syntrophales</taxon>
        <taxon>Syntrophaceae</taxon>
        <taxon>Syntrophus</taxon>
    </lineage>
</organism>
<sequence>MTLNVNKQVVSIGYLCAVPILPVRRSCLKNGLKIFIKS</sequence>
<gene>
    <name evidence="1" type="ORF">SAMN04489760_13119</name>
</gene>
<name>A0A1H8A5P9_9BACT</name>
<dbReference type="EMBL" id="FOBS01000031">
    <property type="protein sequence ID" value="SEM66075.1"/>
    <property type="molecule type" value="Genomic_DNA"/>
</dbReference>
<keyword evidence="2" id="KW-1185">Reference proteome</keyword>
<proteinExistence type="predicted"/>
<evidence type="ECO:0000313" key="1">
    <source>
        <dbReference type="EMBL" id="SEM66075.1"/>
    </source>
</evidence>
<accession>A0A1H8A5P9</accession>
<evidence type="ECO:0000313" key="2">
    <source>
        <dbReference type="Proteomes" id="UP000198744"/>
    </source>
</evidence>
<dbReference type="Proteomes" id="UP000198744">
    <property type="component" value="Unassembled WGS sequence"/>
</dbReference>
<reference evidence="1 2" key="1">
    <citation type="submission" date="2016-10" db="EMBL/GenBank/DDBJ databases">
        <authorList>
            <person name="de Groot N.N."/>
        </authorList>
    </citation>
    <scope>NUCLEOTIDE SEQUENCE [LARGE SCALE GENOMIC DNA]</scope>
    <source>
        <strain evidence="1 2">DSM 8423</strain>
    </source>
</reference>
<protein>
    <submittedName>
        <fullName evidence="1">Uncharacterized protein</fullName>
    </submittedName>
</protein>
<dbReference type="AlphaFoldDB" id="A0A1H8A5P9"/>